<name>A0A284QTD2_ARMOS</name>
<feature type="region of interest" description="Disordered" evidence="1">
    <location>
        <begin position="72"/>
        <end position="145"/>
    </location>
</feature>
<feature type="compositionally biased region" description="Basic and acidic residues" evidence="1">
    <location>
        <begin position="115"/>
        <end position="136"/>
    </location>
</feature>
<protein>
    <submittedName>
        <fullName evidence="2">Uncharacterized protein</fullName>
    </submittedName>
</protein>
<gene>
    <name evidence="2" type="ORF">ARMOST_02959</name>
</gene>
<feature type="compositionally biased region" description="Polar residues" evidence="1">
    <location>
        <begin position="91"/>
        <end position="107"/>
    </location>
</feature>
<keyword evidence="3" id="KW-1185">Reference proteome</keyword>
<proteinExistence type="predicted"/>
<accession>A0A284QTD2</accession>
<evidence type="ECO:0000313" key="2">
    <source>
        <dbReference type="EMBL" id="SJK99651.1"/>
    </source>
</evidence>
<dbReference type="Proteomes" id="UP000219338">
    <property type="component" value="Unassembled WGS sequence"/>
</dbReference>
<feature type="region of interest" description="Disordered" evidence="1">
    <location>
        <begin position="1"/>
        <end position="32"/>
    </location>
</feature>
<evidence type="ECO:0000313" key="3">
    <source>
        <dbReference type="Proteomes" id="UP000219338"/>
    </source>
</evidence>
<organism evidence="2 3">
    <name type="scientific">Armillaria ostoyae</name>
    <name type="common">Armillaria root rot fungus</name>
    <dbReference type="NCBI Taxonomy" id="47428"/>
    <lineage>
        <taxon>Eukaryota</taxon>
        <taxon>Fungi</taxon>
        <taxon>Dikarya</taxon>
        <taxon>Basidiomycota</taxon>
        <taxon>Agaricomycotina</taxon>
        <taxon>Agaricomycetes</taxon>
        <taxon>Agaricomycetidae</taxon>
        <taxon>Agaricales</taxon>
        <taxon>Marasmiineae</taxon>
        <taxon>Physalacriaceae</taxon>
        <taxon>Armillaria</taxon>
    </lineage>
</organism>
<reference evidence="3" key="1">
    <citation type="journal article" date="2017" name="Nat. Ecol. Evol.">
        <title>Genome expansion and lineage-specific genetic innovations in the forest pathogenic fungi Armillaria.</title>
        <authorList>
            <person name="Sipos G."/>
            <person name="Prasanna A.N."/>
            <person name="Walter M.C."/>
            <person name="O'Connor E."/>
            <person name="Balint B."/>
            <person name="Krizsan K."/>
            <person name="Kiss B."/>
            <person name="Hess J."/>
            <person name="Varga T."/>
            <person name="Slot J."/>
            <person name="Riley R."/>
            <person name="Boka B."/>
            <person name="Rigling D."/>
            <person name="Barry K."/>
            <person name="Lee J."/>
            <person name="Mihaltcheva S."/>
            <person name="LaButti K."/>
            <person name="Lipzen A."/>
            <person name="Waldron R."/>
            <person name="Moloney N.M."/>
            <person name="Sperisen C."/>
            <person name="Kredics L."/>
            <person name="Vagvoelgyi C."/>
            <person name="Patrignani A."/>
            <person name="Fitzpatrick D."/>
            <person name="Nagy I."/>
            <person name="Doyle S."/>
            <person name="Anderson J.B."/>
            <person name="Grigoriev I.V."/>
            <person name="Gueldener U."/>
            <person name="Muensterkoetter M."/>
            <person name="Nagy L.G."/>
        </authorList>
    </citation>
    <scope>NUCLEOTIDE SEQUENCE [LARGE SCALE GENOMIC DNA]</scope>
    <source>
        <strain evidence="3">C18/9</strain>
    </source>
</reference>
<sequence>MFQELRYSSLPSRNRRGTFGLTTELPHHHHTPPTTLGPWYQASHVPGWTFPVPYNAQTPDVFPPIQRVATLTPQTLSPDQSSDDEGDRTPGRSTTPLTPMALTTSGQPLHPSTKRSSDLIEAKLGRSEDRTLKEETPSSPATTKS</sequence>
<evidence type="ECO:0000256" key="1">
    <source>
        <dbReference type="SAM" id="MobiDB-lite"/>
    </source>
</evidence>
<dbReference type="EMBL" id="FUEG01000002">
    <property type="protein sequence ID" value="SJK99651.1"/>
    <property type="molecule type" value="Genomic_DNA"/>
</dbReference>
<dbReference type="AlphaFoldDB" id="A0A284QTD2"/>